<evidence type="ECO:0000256" key="1">
    <source>
        <dbReference type="SAM" id="MobiDB-lite"/>
    </source>
</evidence>
<reference evidence="2 3" key="1">
    <citation type="submission" date="2017-06" db="EMBL/GenBank/DDBJ databases">
        <title>Sequencing and comparative analysis of myxobacterial genomes.</title>
        <authorList>
            <person name="Rupp O."/>
            <person name="Goesmann A."/>
            <person name="Sogaard-Andersen L."/>
        </authorList>
    </citation>
    <scope>NUCLEOTIDE SEQUENCE [LARGE SCALE GENOMIC DNA]</scope>
    <source>
        <strain evidence="2 3">DSM 14697</strain>
    </source>
</reference>
<evidence type="ECO:0000313" key="3">
    <source>
        <dbReference type="Proteomes" id="UP000217343"/>
    </source>
</evidence>
<dbReference type="EMBL" id="CP022203">
    <property type="protein sequence ID" value="ATB45792.1"/>
    <property type="molecule type" value="Genomic_DNA"/>
</dbReference>
<protein>
    <submittedName>
        <fullName evidence="2">Uncharacterized protein</fullName>
    </submittedName>
</protein>
<name>A0A250JQM0_9BACT</name>
<accession>A0A250JQM0</accession>
<proteinExistence type="predicted"/>
<organism evidence="2 3">
    <name type="scientific">Corallococcus macrosporus DSM 14697</name>
    <dbReference type="NCBI Taxonomy" id="1189310"/>
    <lineage>
        <taxon>Bacteria</taxon>
        <taxon>Pseudomonadati</taxon>
        <taxon>Myxococcota</taxon>
        <taxon>Myxococcia</taxon>
        <taxon>Myxococcales</taxon>
        <taxon>Cystobacterineae</taxon>
        <taxon>Myxococcaceae</taxon>
        <taxon>Corallococcus</taxon>
    </lineage>
</organism>
<dbReference type="Proteomes" id="UP000217343">
    <property type="component" value="Chromosome"/>
</dbReference>
<gene>
    <name evidence="2" type="ORF">MYMAC_001377</name>
</gene>
<evidence type="ECO:0000313" key="2">
    <source>
        <dbReference type="EMBL" id="ATB45792.1"/>
    </source>
</evidence>
<dbReference type="OrthoDB" id="5383069at2"/>
<keyword evidence="3" id="KW-1185">Reference proteome</keyword>
<dbReference type="KEGG" id="mmas:MYMAC_001377"/>
<sequence length="68" mass="6999">MSTPAIPENKALPGAAPTAAEVTVFLKPSFGITVQRNTLCVSVSAKARPVDTPPPSDPRAVDDSIPCP</sequence>
<feature type="region of interest" description="Disordered" evidence="1">
    <location>
        <begin position="46"/>
        <end position="68"/>
    </location>
</feature>
<dbReference type="AlphaFoldDB" id="A0A250JQM0"/>